<protein>
    <submittedName>
        <fullName evidence="1">DNA-binding protein</fullName>
    </submittedName>
</protein>
<evidence type="ECO:0000313" key="1">
    <source>
        <dbReference type="EMBL" id="PVJ50306.1"/>
    </source>
</evidence>
<reference evidence="3 4" key="1">
    <citation type="submission" date="2018-04" db="EMBL/GenBank/DDBJ databases">
        <title>Serotype diversity and antimicrobial resistance among Salmonella enterica isolated from patients at an equine referral hospital.</title>
        <authorList>
            <person name="Leon I.M."/>
            <person name="Lawhon S.D."/>
            <person name="Norman K.N."/>
            <person name="Threadgill D.S."/>
            <person name="Ohta N."/>
            <person name="Vinasco J."/>
            <person name="Scott H.M."/>
        </authorList>
    </citation>
    <scope>NUCLEOTIDE SEQUENCE [LARGE SCALE GENOMIC DNA]</scope>
    <source>
        <strain evidence="2 3">159</strain>
        <strain evidence="1 4">230</strain>
    </source>
</reference>
<name>A0A2T8XI12_SALET</name>
<dbReference type="Proteomes" id="UP000245068">
    <property type="component" value="Unassembled WGS sequence"/>
</dbReference>
<dbReference type="NCBIfam" id="TIGR04111">
    <property type="entry name" value="BcepMu_gp16"/>
    <property type="match status" value="1"/>
</dbReference>
<proteinExistence type="predicted"/>
<accession>A0A2T8XI12</accession>
<dbReference type="RefSeq" id="WP_108415172.1">
    <property type="nucleotide sequence ID" value="NZ_QDLV01000003.1"/>
</dbReference>
<evidence type="ECO:0000313" key="2">
    <source>
        <dbReference type="EMBL" id="PVM66572.1"/>
    </source>
</evidence>
<organism evidence="1 4">
    <name type="scientific">Salmonella enterica subsp. enterica serovar Gaminara</name>
    <dbReference type="NCBI Taxonomy" id="913070"/>
    <lineage>
        <taxon>Bacteria</taxon>
        <taxon>Pseudomonadati</taxon>
        <taxon>Pseudomonadota</taxon>
        <taxon>Gammaproteobacteria</taxon>
        <taxon>Enterobacterales</taxon>
        <taxon>Enterobacteriaceae</taxon>
        <taxon>Salmonella</taxon>
    </lineage>
</organism>
<dbReference type="Proteomes" id="UP000245551">
    <property type="component" value="Unassembled WGS sequence"/>
</dbReference>
<comment type="caution">
    <text evidence="1">The sequence shown here is derived from an EMBL/GenBank/DDBJ whole genome shotgun (WGS) entry which is preliminary data.</text>
</comment>
<dbReference type="GO" id="GO:0003677">
    <property type="term" value="F:DNA binding"/>
    <property type="evidence" value="ECO:0007669"/>
    <property type="project" value="UniProtKB-KW"/>
</dbReference>
<sequence>MGRLKTPQEVRAEFNRVGQPVSKWADEHGFNRSLVYAVLGGRKKCKRGTAHKIAVMLRLKDGVIAED</sequence>
<gene>
    <name evidence="2" type="ORF">C4784_10270</name>
    <name evidence="1" type="ORF">C4855_05310</name>
</gene>
<dbReference type="EMBL" id="QDLV01000003">
    <property type="protein sequence ID" value="PVJ50306.1"/>
    <property type="molecule type" value="Genomic_DNA"/>
</dbReference>
<dbReference type="AlphaFoldDB" id="A0A2T8XI12"/>
<dbReference type="EMBL" id="QDOO01000008">
    <property type="protein sequence ID" value="PVM66572.1"/>
    <property type="molecule type" value="Genomic_DNA"/>
</dbReference>
<evidence type="ECO:0000313" key="4">
    <source>
        <dbReference type="Proteomes" id="UP000245551"/>
    </source>
</evidence>
<dbReference type="InterPro" id="IPR026365">
    <property type="entry name" value="BcepMu_gp16"/>
</dbReference>
<evidence type="ECO:0000313" key="3">
    <source>
        <dbReference type="Proteomes" id="UP000245068"/>
    </source>
</evidence>
<keyword evidence="1" id="KW-0238">DNA-binding</keyword>